<name>A0A5E4M9H8_9HEMI</name>
<reference evidence="1 2" key="1">
    <citation type="submission" date="2019-08" db="EMBL/GenBank/DDBJ databases">
        <authorList>
            <person name="Alioto T."/>
            <person name="Alioto T."/>
            <person name="Gomez Garrido J."/>
        </authorList>
    </citation>
    <scope>NUCLEOTIDE SEQUENCE [LARGE SCALE GENOMIC DNA]</scope>
</reference>
<dbReference type="OrthoDB" id="27187at2759"/>
<dbReference type="GO" id="GO:0000796">
    <property type="term" value="C:condensin complex"/>
    <property type="evidence" value="ECO:0007669"/>
    <property type="project" value="InterPro"/>
</dbReference>
<dbReference type="AlphaFoldDB" id="A0A5E4M9H8"/>
<dbReference type="GO" id="GO:0005737">
    <property type="term" value="C:cytoplasm"/>
    <property type="evidence" value="ECO:0007669"/>
    <property type="project" value="TreeGrafter"/>
</dbReference>
<organism evidence="1 2">
    <name type="scientific">Cinara cedri</name>
    <dbReference type="NCBI Taxonomy" id="506608"/>
    <lineage>
        <taxon>Eukaryota</taxon>
        <taxon>Metazoa</taxon>
        <taxon>Ecdysozoa</taxon>
        <taxon>Arthropoda</taxon>
        <taxon>Hexapoda</taxon>
        <taxon>Insecta</taxon>
        <taxon>Pterygota</taxon>
        <taxon>Neoptera</taxon>
        <taxon>Paraneoptera</taxon>
        <taxon>Hemiptera</taxon>
        <taxon>Sternorrhyncha</taxon>
        <taxon>Aphidomorpha</taxon>
        <taxon>Aphidoidea</taxon>
        <taxon>Aphididae</taxon>
        <taxon>Lachninae</taxon>
        <taxon>Cinara</taxon>
    </lineage>
</organism>
<dbReference type="SUPFAM" id="SSF48371">
    <property type="entry name" value="ARM repeat"/>
    <property type="match status" value="1"/>
</dbReference>
<sequence>MVKNKTIIKLFEKAGNVGSQPNLVRIIKAKYDAMNFDEFKILFMEALCSVFISDTPMYCSVVNNMIKFAAHSLSVLSKDNIKDEHGDKAAEVRVQAVHALHWLQLPDYKKCKIVKQFLFHMTCDPCVEVRASIAKQIVMFNVVVDKMLEYTLSDRNKSVKKEAYNRLIEYPFDRLSSQQRQIIVEYGLKDPDSIKGDKEFILMQLLDLASIFAMDDVGATSLNILCHDLILDSKTSVTQPYNLSYNL</sequence>
<keyword evidence="2" id="KW-1185">Reference proteome</keyword>
<gene>
    <name evidence="1" type="ORF">CINCED_3A025860</name>
</gene>
<dbReference type="EMBL" id="CABPRJ010000484">
    <property type="protein sequence ID" value="VVC28860.1"/>
    <property type="molecule type" value="Genomic_DNA"/>
</dbReference>
<dbReference type="PANTHER" id="PTHR14418">
    <property type="entry name" value="CONDENSIN COMPLEX SUBUNIT 3-RELATED"/>
    <property type="match status" value="1"/>
</dbReference>
<dbReference type="GO" id="GO:0007076">
    <property type="term" value="P:mitotic chromosome condensation"/>
    <property type="evidence" value="ECO:0007669"/>
    <property type="project" value="InterPro"/>
</dbReference>
<dbReference type="InterPro" id="IPR016024">
    <property type="entry name" value="ARM-type_fold"/>
</dbReference>
<evidence type="ECO:0000313" key="1">
    <source>
        <dbReference type="EMBL" id="VVC28860.1"/>
    </source>
</evidence>
<accession>A0A5E4M9H8</accession>
<proteinExistence type="predicted"/>
<dbReference type="Proteomes" id="UP000325440">
    <property type="component" value="Unassembled WGS sequence"/>
</dbReference>
<protein>
    <submittedName>
        <fullName evidence="1">Armadillo-type fold</fullName>
    </submittedName>
</protein>
<evidence type="ECO:0000313" key="2">
    <source>
        <dbReference type="Proteomes" id="UP000325440"/>
    </source>
</evidence>
<dbReference type="InterPro" id="IPR027165">
    <property type="entry name" value="CND3"/>
</dbReference>
<dbReference type="PANTHER" id="PTHR14418:SF5">
    <property type="entry name" value="CONDENSIN COMPLEX SUBUNIT 3"/>
    <property type="match status" value="1"/>
</dbReference>
<dbReference type="GO" id="GO:0000793">
    <property type="term" value="C:condensed chromosome"/>
    <property type="evidence" value="ECO:0007669"/>
    <property type="project" value="TreeGrafter"/>
</dbReference>